<accession>A0A9Q0ZX14</accession>
<dbReference type="Proteomes" id="UP001151529">
    <property type="component" value="Chromosome 16"/>
</dbReference>
<comment type="caution">
    <text evidence="1">The sequence shown here is derived from an EMBL/GenBank/DDBJ whole genome shotgun (WGS) entry which is preliminary data.</text>
</comment>
<protein>
    <submittedName>
        <fullName evidence="1">Uncharacterized protein</fullName>
    </submittedName>
</protein>
<dbReference type="AlphaFoldDB" id="A0A9Q0ZX14"/>
<evidence type="ECO:0000313" key="2">
    <source>
        <dbReference type="Proteomes" id="UP001151529"/>
    </source>
</evidence>
<gene>
    <name evidence="1" type="ORF">OIU85_000710</name>
</gene>
<organism evidence="1 2">
    <name type="scientific">Salix viminalis</name>
    <name type="common">Common osier</name>
    <name type="synonym">Basket willow</name>
    <dbReference type="NCBI Taxonomy" id="40686"/>
    <lineage>
        <taxon>Eukaryota</taxon>
        <taxon>Viridiplantae</taxon>
        <taxon>Streptophyta</taxon>
        <taxon>Embryophyta</taxon>
        <taxon>Tracheophyta</taxon>
        <taxon>Spermatophyta</taxon>
        <taxon>Magnoliopsida</taxon>
        <taxon>eudicotyledons</taxon>
        <taxon>Gunneridae</taxon>
        <taxon>Pentapetalae</taxon>
        <taxon>rosids</taxon>
        <taxon>fabids</taxon>
        <taxon>Malpighiales</taxon>
        <taxon>Salicaceae</taxon>
        <taxon>Saliceae</taxon>
        <taxon>Salix</taxon>
    </lineage>
</organism>
<sequence length="123" mass="14060">MLTLEVNHHCSFDLQAWRRSGKELEKEPKFLNNGDAGFVKNISHQACGCRYLFYLPSSWSFCCEGHAPDRGMQLVSSRVLRRKMHLVPGSQGLQQRKVESEACFVSLRLVYAIVRPGMILFKS</sequence>
<name>A0A9Q0ZX14_SALVM</name>
<reference evidence="1" key="2">
    <citation type="journal article" date="2023" name="Int. J. Mol. Sci.">
        <title>De Novo Assembly and Annotation of 11 Diverse Shrub Willow (Salix) Genomes Reveals Novel Gene Organization in Sex-Linked Regions.</title>
        <authorList>
            <person name="Hyden B."/>
            <person name="Feng K."/>
            <person name="Yates T.B."/>
            <person name="Jawdy S."/>
            <person name="Cereghino C."/>
            <person name="Smart L.B."/>
            <person name="Muchero W."/>
        </authorList>
    </citation>
    <scope>NUCLEOTIDE SEQUENCE [LARGE SCALE GENOMIC DNA]</scope>
    <source>
        <tissue evidence="1">Shoot tip</tissue>
    </source>
</reference>
<evidence type="ECO:0000313" key="1">
    <source>
        <dbReference type="EMBL" id="KAJ6750105.1"/>
    </source>
</evidence>
<reference evidence="1" key="1">
    <citation type="submission" date="2022-11" db="EMBL/GenBank/DDBJ databases">
        <authorList>
            <person name="Hyden B.L."/>
            <person name="Feng K."/>
            <person name="Yates T."/>
            <person name="Jawdy S."/>
            <person name="Smart L.B."/>
            <person name="Muchero W."/>
        </authorList>
    </citation>
    <scope>NUCLEOTIDE SEQUENCE</scope>
    <source>
        <tissue evidence="1">Shoot tip</tissue>
    </source>
</reference>
<proteinExistence type="predicted"/>
<keyword evidence="2" id="KW-1185">Reference proteome</keyword>
<dbReference type="EMBL" id="JAPFFL010000001">
    <property type="protein sequence ID" value="KAJ6750105.1"/>
    <property type="molecule type" value="Genomic_DNA"/>
</dbReference>